<accession>A0A6J4RY51</accession>
<gene>
    <name evidence="2" type="ORF">AVDCRST_MAG17-393</name>
</gene>
<feature type="compositionally biased region" description="Low complexity" evidence="1">
    <location>
        <begin position="22"/>
        <end position="31"/>
    </location>
</feature>
<evidence type="ECO:0000313" key="2">
    <source>
        <dbReference type="EMBL" id="CAA9484908.1"/>
    </source>
</evidence>
<proteinExistence type="predicted"/>
<dbReference type="AlphaFoldDB" id="A0A6J4RY51"/>
<evidence type="ECO:0000256" key="1">
    <source>
        <dbReference type="SAM" id="MobiDB-lite"/>
    </source>
</evidence>
<name>A0A6J4RY51_9ACTN</name>
<reference evidence="2" key="1">
    <citation type="submission" date="2020-02" db="EMBL/GenBank/DDBJ databases">
        <authorList>
            <person name="Meier V. D."/>
        </authorList>
    </citation>
    <scope>NUCLEOTIDE SEQUENCE</scope>
    <source>
        <strain evidence="2">AVDCRST_MAG17</strain>
    </source>
</reference>
<sequence length="49" mass="5182">CRPPRPPAARTGRSEVEARSKPLGLAPASTTPAAALRLPRIRLTDGVIH</sequence>
<feature type="non-terminal residue" evidence="2">
    <location>
        <position position="49"/>
    </location>
</feature>
<feature type="non-terminal residue" evidence="2">
    <location>
        <position position="1"/>
    </location>
</feature>
<dbReference type="EMBL" id="CADCVV010000030">
    <property type="protein sequence ID" value="CAA9484908.1"/>
    <property type="molecule type" value="Genomic_DNA"/>
</dbReference>
<feature type="region of interest" description="Disordered" evidence="1">
    <location>
        <begin position="1"/>
        <end position="31"/>
    </location>
</feature>
<organism evidence="2">
    <name type="scientific">uncultured Solirubrobacterales bacterium</name>
    <dbReference type="NCBI Taxonomy" id="768556"/>
    <lineage>
        <taxon>Bacteria</taxon>
        <taxon>Bacillati</taxon>
        <taxon>Actinomycetota</taxon>
        <taxon>Thermoleophilia</taxon>
        <taxon>Solirubrobacterales</taxon>
        <taxon>environmental samples</taxon>
    </lineage>
</organism>
<protein>
    <submittedName>
        <fullName evidence="2">Uncharacterized protein</fullName>
    </submittedName>
</protein>